<dbReference type="Pfam" id="PF00425">
    <property type="entry name" value="Chorismate_bind"/>
    <property type="match status" value="1"/>
</dbReference>
<accession>A0ABQ2VGR5</accession>
<evidence type="ECO:0000256" key="1">
    <source>
        <dbReference type="ARBA" id="ARBA00012266"/>
    </source>
</evidence>
<evidence type="ECO:0000313" key="6">
    <source>
        <dbReference type="Proteomes" id="UP000649573"/>
    </source>
</evidence>
<dbReference type="SUPFAM" id="SSF56322">
    <property type="entry name" value="ADC synthase"/>
    <property type="match status" value="1"/>
</dbReference>
<protein>
    <recommendedName>
        <fullName evidence="1">anthranilate synthase</fullName>
        <ecNumber evidence="1">4.1.3.27</ecNumber>
    </recommendedName>
</protein>
<dbReference type="EMBL" id="BMRE01000095">
    <property type="protein sequence ID" value="GGU85482.1"/>
    <property type="molecule type" value="Genomic_DNA"/>
</dbReference>
<keyword evidence="2" id="KW-0456">Lyase</keyword>
<proteinExistence type="predicted"/>
<keyword evidence="6" id="KW-1185">Reference proteome</keyword>
<evidence type="ECO:0000256" key="2">
    <source>
        <dbReference type="ARBA" id="ARBA00023239"/>
    </source>
</evidence>
<dbReference type="PANTHER" id="PTHR11236:SF49">
    <property type="entry name" value="ANTHRANILATE SYNTHASE COMPONENT 1"/>
    <property type="match status" value="1"/>
</dbReference>
<gene>
    <name evidence="5" type="ORF">GCM10010178_89550</name>
</gene>
<feature type="domain" description="Chorismate-utilising enzyme C-terminal" evidence="4">
    <location>
        <begin position="4"/>
        <end position="185"/>
    </location>
</feature>
<evidence type="ECO:0000313" key="5">
    <source>
        <dbReference type="EMBL" id="GGU85482.1"/>
    </source>
</evidence>
<name>A0ABQ2VGR5_9PSEU</name>
<reference evidence="6" key="1">
    <citation type="journal article" date="2019" name="Int. J. Syst. Evol. Microbiol.">
        <title>The Global Catalogue of Microorganisms (GCM) 10K type strain sequencing project: providing services to taxonomists for standard genome sequencing and annotation.</title>
        <authorList>
            <consortium name="The Broad Institute Genomics Platform"/>
            <consortium name="The Broad Institute Genome Sequencing Center for Infectious Disease"/>
            <person name="Wu L."/>
            <person name="Ma J."/>
        </authorList>
    </citation>
    <scope>NUCLEOTIDE SEQUENCE [LARGE SCALE GENOMIC DNA]</scope>
    <source>
        <strain evidence="6">JCM 3296</strain>
    </source>
</reference>
<dbReference type="InterPro" id="IPR005801">
    <property type="entry name" value="ADC_synthase"/>
</dbReference>
<dbReference type="InterPro" id="IPR015890">
    <property type="entry name" value="Chorismate_C"/>
</dbReference>
<dbReference type="EC" id="4.1.3.27" evidence="1"/>
<evidence type="ECO:0000256" key="3">
    <source>
        <dbReference type="ARBA" id="ARBA00047683"/>
    </source>
</evidence>
<comment type="caution">
    <text evidence="5">The sequence shown here is derived from an EMBL/GenBank/DDBJ whole genome shotgun (WGS) entry which is preliminary data.</text>
</comment>
<sequence>MHVTLRRQVISMNPISGTFRYGADGQSEADLLRFLNDVKEIDELHMVVDEELKLMARICQLGAHVTGPRLREMSRLAHTEYLLRGKSTVDARAVLRETMYAPTVTGSPLASACRVIKANEPDGRGYYAGVLALLGKERSGQAWIDSSIIIRTAEVDESGKVRMTAGSTRVRHSSPVQEAHETATKLAGLRSAFTGQVATTAAGSRSPAPQRLATLPTIQRALRRRTRYLARFWWQDPARRPRNQGEELGVRALVVTAEDDFTSM</sequence>
<dbReference type="Proteomes" id="UP000649573">
    <property type="component" value="Unassembled WGS sequence"/>
</dbReference>
<dbReference type="Gene3D" id="3.60.120.10">
    <property type="entry name" value="Anthranilate synthase"/>
    <property type="match status" value="1"/>
</dbReference>
<evidence type="ECO:0000259" key="4">
    <source>
        <dbReference type="Pfam" id="PF00425"/>
    </source>
</evidence>
<dbReference type="InterPro" id="IPR019999">
    <property type="entry name" value="Anth_synth_I-like"/>
</dbReference>
<dbReference type="PANTHER" id="PTHR11236">
    <property type="entry name" value="AMINOBENZOATE/ANTHRANILATE SYNTHASE"/>
    <property type="match status" value="1"/>
</dbReference>
<comment type="catalytic activity">
    <reaction evidence="3">
        <text>chorismate + L-glutamine = anthranilate + pyruvate + L-glutamate + H(+)</text>
        <dbReference type="Rhea" id="RHEA:21732"/>
        <dbReference type="ChEBI" id="CHEBI:15361"/>
        <dbReference type="ChEBI" id="CHEBI:15378"/>
        <dbReference type="ChEBI" id="CHEBI:16567"/>
        <dbReference type="ChEBI" id="CHEBI:29748"/>
        <dbReference type="ChEBI" id="CHEBI:29985"/>
        <dbReference type="ChEBI" id="CHEBI:58359"/>
        <dbReference type="EC" id="4.1.3.27"/>
    </reaction>
</comment>
<organism evidence="5 6">
    <name type="scientific">Lentzea flava</name>
    <dbReference type="NCBI Taxonomy" id="103732"/>
    <lineage>
        <taxon>Bacteria</taxon>
        <taxon>Bacillati</taxon>
        <taxon>Actinomycetota</taxon>
        <taxon>Actinomycetes</taxon>
        <taxon>Pseudonocardiales</taxon>
        <taxon>Pseudonocardiaceae</taxon>
        <taxon>Lentzea</taxon>
    </lineage>
</organism>